<protein>
    <submittedName>
        <fullName evidence="2">Uncharacterized protein</fullName>
    </submittedName>
</protein>
<name>A0A0B5DX38_9RHOB</name>
<sequence>MACVGLLLVAPALHADMASGVAPLLEMWAPDSVIHEQGKLTVILPQDRITEQIYLSVIRLGLCMAPIQGMDVQAVETVEILNRHAAQGFVYERGLTDCTLFNDRPASDRTTDIEILGNTHWYP</sequence>
<evidence type="ECO:0000256" key="1">
    <source>
        <dbReference type="SAM" id="SignalP"/>
    </source>
</evidence>
<reference evidence="2 3" key="1">
    <citation type="journal article" date="2014" name="Int. J. Syst. Evol. Microbiol.">
        <title>Celeribacter indicus sp. nov., a polycyclic aromatic hydrocarbon-degrading bacterium from deep-sea sediment and reclassification of Huaishuia halophila as Celeribacter halophilus comb. nov.</title>
        <authorList>
            <person name="Lai Q."/>
            <person name="Cao J."/>
            <person name="Yuan J."/>
            <person name="Li F."/>
            <person name="Shao Z."/>
        </authorList>
    </citation>
    <scope>NUCLEOTIDE SEQUENCE [LARGE SCALE GENOMIC DNA]</scope>
    <source>
        <strain evidence="2">P73</strain>
    </source>
</reference>
<keyword evidence="1" id="KW-0732">Signal</keyword>
<dbReference type="Proteomes" id="UP000031521">
    <property type="component" value="Chromosome"/>
</dbReference>
<evidence type="ECO:0000313" key="3">
    <source>
        <dbReference type="Proteomes" id="UP000031521"/>
    </source>
</evidence>
<proteinExistence type="predicted"/>
<dbReference type="KEGG" id="cid:P73_0077"/>
<feature type="signal peptide" evidence="1">
    <location>
        <begin position="1"/>
        <end position="15"/>
    </location>
</feature>
<accession>A0A0B5DX38</accession>
<dbReference type="HOGENOM" id="CLU_2011171_0_0_5"/>
<keyword evidence="3" id="KW-1185">Reference proteome</keyword>
<dbReference type="AlphaFoldDB" id="A0A0B5DX38"/>
<dbReference type="EMBL" id="CP004393">
    <property type="protein sequence ID" value="AJE44792.1"/>
    <property type="molecule type" value="Genomic_DNA"/>
</dbReference>
<gene>
    <name evidence="2" type="ORF">P73_0077</name>
</gene>
<feature type="chain" id="PRO_5012813786" evidence="1">
    <location>
        <begin position="16"/>
        <end position="123"/>
    </location>
</feature>
<organism evidence="2 3">
    <name type="scientific">Celeribacter indicus</name>
    <dbReference type="NCBI Taxonomy" id="1208324"/>
    <lineage>
        <taxon>Bacteria</taxon>
        <taxon>Pseudomonadati</taxon>
        <taxon>Pseudomonadota</taxon>
        <taxon>Alphaproteobacteria</taxon>
        <taxon>Rhodobacterales</taxon>
        <taxon>Roseobacteraceae</taxon>
        <taxon>Celeribacter</taxon>
    </lineage>
</organism>
<evidence type="ECO:0000313" key="2">
    <source>
        <dbReference type="EMBL" id="AJE44792.1"/>
    </source>
</evidence>